<feature type="region of interest" description="Disordered" evidence="6">
    <location>
        <begin position="1"/>
        <end position="71"/>
    </location>
</feature>
<keyword evidence="9" id="KW-1185">Reference proteome</keyword>
<dbReference type="InterPro" id="IPR036236">
    <property type="entry name" value="Znf_C2H2_sf"/>
</dbReference>
<dbReference type="SMART" id="SM00355">
    <property type="entry name" value="ZnF_C2H2"/>
    <property type="match status" value="12"/>
</dbReference>
<reference evidence="8" key="1">
    <citation type="submission" date="2021-01" db="EMBL/GenBank/DDBJ databases">
        <authorList>
            <person name="Zahm M."/>
            <person name="Roques C."/>
            <person name="Cabau C."/>
            <person name="Klopp C."/>
            <person name="Donnadieu C."/>
            <person name="Jouanno E."/>
            <person name="Lampietro C."/>
            <person name="Louis A."/>
            <person name="Herpin A."/>
            <person name="Echchiki A."/>
            <person name="Berthelot C."/>
            <person name="Parey E."/>
            <person name="Roest-Crollius H."/>
            <person name="Braasch I."/>
            <person name="Postlethwait J."/>
            <person name="Bobe J."/>
            <person name="Montfort J."/>
            <person name="Bouchez O."/>
            <person name="Begum T."/>
            <person name="Mejri S."/>
            <person name="Adams A."/>
            <person name="Chen W.-J."/>
            <person name="Guiguen Y."/>
        </authorList>
    </citation>
    <scope>NUCLEOTIDE SEQUENCE</scope>
    <source>
        <tissue evidence="8">Blood</tissue>
    </source>
</reference>
<accession>A0A8T3CQR1</accession>
<dbReference type="FunFam" id="3.30.160.60:FF:000272">
    <property type="entry name" value="Zinc finger protein 827"/>
    <property type="match status" value="1"/>
</dbReference>
<evidence type="ECO:0000313" key="9">
    <source>
        <dbReference type="Proteomes" id="UP000829720"/>
    </source>
</evidence>
<dbReference type="InterPro" id="IPR013087">
    <property type="entry name" value="Znf_C2H2_type"/>
</dbReference>
<feature type="domain" description="C2H2-type" evidence="7">
    <location>
        <begin position="422"/>
        <end position="449"/>
    </location>
</feature>
<evidence type="ECO:0000256" key="2">
    <source>
        <dbReference type="ARBA" id="ARBA00022737"/>
    </source>
</evidence>
<dbReference type="FunFam" id="3.30.160.60:FF:000446">
    <property type="entry name" value="Zinc finger protein"/>
    <property type="match status" value="2"/>
</dbReference>
<dbReference type="Gene3D" id="3.30.160.60">
    <property type="entry name" value="Classic Zinc Finger"/>
    <property type="match status" value="7"/>
</dbReference>
<dbReference type="PANTHER" id="PTHR24403">
    <property type="entry name" value="ZINC FINGER PROTEIN"/>
    <property type="match status" value="1"/>
</dbReference>
<dbReference type="PROSITE" id="PS00028">
    <property type="entry name" value="ZINC_FINGER_C2H2_1"/>
    <property type="match status" value="7"/>
</dbReference>
<feature type="region of interest" description="Disordered" evidence="6">
    <location>
        <begin position="146"/>
        <end position="182"/>
    </location>
</feature>
<evidence type="ECO:0000256" key="6">
    <source>
        <dbReference type="SAM" id="MobiDB-lite"/>
    </source>
</evidence>
<gene>
    <name evidence="8" type="ORF">AGOR_G00190240</name>
</gene>
<feature type="region of interest" description="Disordered" evidence="6">
    <location>
        <begin position="1130"/>
        <end position="1173"/>
    </location>
</feature>
<feature type="domain" description="C2H2-type" evidence="7">
    <location>
        <begin position="797"/>
        <end position="824"/>
    </location>
</feature>
<dbReference type="OrthoDB" id="6910977at2759"/>
<feature type="compositionally biased region" description="Low complexity" evidence="6">
    <location>
        <begin position="504"/>
        <end position="524"/>
    </location>
</feature>
<feature type="region of interest" description="Disordered" evidence="6">
    <location>
        <begin position="634"/>
        <end position="659"/>
    </location>
</feature>
<dbReference type="GO" id="GO:0005634">
    <property type="term" value="C:nucleus"/>
    <property type="evidence" value="ECO:0007669"/>
    <property type="project" value="TreeGrafter"/>
</dbReference>
<feature type="region of interest" description="Disordered" evidence="6">
    <location>
        <begin position="339"/>
        <end position="391"/>
    </location>
</feature>
<dbReference type="Proteomes" id="UP000829720">
    <property type="component" value="Unassembled WGS sequence"/>
</dbReference>
<feature type="region of interest" description="Disordered" evidence="6">
    <location>
        <begin position="485"/>
        <end position="525"/>
    </location>
</feature>
<keyword evidence="1" id="KW-0479">Metal-binding</keyword>
<feature type="domain" description="C2H2-type" evidence="7">
    <location>
        <begin position="989"/>
        <end position="1016"/>
    </location>
</feature>
<dbReference type="SUPFAM" id="SSF57667">
    <property type="entry name" value="beta-beta-alpha zinc fingers"/>
    <property type="match status" value="4"/>
</dbReference>
<evidence type="ECO:0000256" key="3">
    <source>
        <dbReference type="ARBA" id="ARBA00022771"/>
    </source>
</evidence>
<feature type="compositionally biased region" description="Polar residues" evidence="6">
    <location>
        <begin position="371"/>
        <end position="385"/>
    </location>
</feature>
<feature type="domain" description="C2H2-type" evidence="7">
    <location>
        <begin position="394"/>
        <end position="421"/>
    </location>
</feature>
<sequence length="1289" mass="136896">MPRRKQDQPKRLPSHVDGTEEGRPKGPTAPEEDGWFGNASDSPSESSYGGDEATLEQDTSGESSAGCPTPVLLGSAQDTLSSVVSSLFGDASQTLGSNLRRLLEAGELTAQGRGRGLPTTHLALPLPLALPLSPSSNHAQQLSALARKLANSTRSATPSPSPTSLSIKQDTGGRFSPAMDANGGGAGGGSLVWAGGSEAWPPGGCSASSSLSPDSAILKLKAAANAVLQDKSSAAAMASSSSSCPSSSSSSSSSSISSVAGEEAGRFDAFAPPFSTQSASSTLAALSKKVSERGLSGTTTDAPAGTFLSLASMTSSAALLKEVAARAAGSLLSEKKELPLVLGPPEDTSPLPDKNHNNSQNRNSALDLLPTTPTRGKAKTSSQGGSPEDGGKPFQCPVCGLVIKRKSYWKRHMVIHTGVKSHQCPLCPFRCARKDNLKSHMKVHQHQDRGETFQCQQCPFTSSRHFSLKLHMRCHQHCPGEAQVKDEAATDTEDEAGPQGSMELASSSPRLLASPPGGEASASSNHVLVKEEPLEEEVPDMSAKTATDLLIKLSAANQKEALKGPVCVKEEPQAEGMAGPAQITQRPRETGSLPKSGLLTQDIGNKVASELLMKLSAEKKEVSFQQVTVKVEPMEVDPPKETSPTPTPTPSHLLGFGALPGVEKSEPLTGFSNALGSPQRALFCEDISVKMASELLFKLSERVSKAKNHKDSSLLGVNSSFSDDRFGQPLSDSSSKPCSSSDRVLPDSGQTEADVGDRTAPWRGGEQLYPCGVCGKVFGRQQTLTHHLSVHTEERKYGCHLCPYTAKCKANLQQHLTIHSAEPGSTDAEDDITTASADRSQRTNCPFYYNCLMCGFQTGQNAQFISHMTLHMDREQWMFSLCCTACDFVCSDQSEMAAHVSTGHTGLHPRSPLSETKSTSSSLSTLSDSVNGIDGSELLAPPSSSSSKSGSGMEEKPEKGFECVFCTFTCQTRPVYERHLQIHLISRMFECDVCHEFLKTPQQLLEHKKCHTAPSGGLKCPLGVCSPERPDALDSRLKRPGEKRFKCQICQASAGSQPELEEHVRGHHAAGRHRCEQCGHLARTAGKLAEHVRVHTGERPFRCDRCSYRCRRKDNLGLHKRLKHGVHHALSSAGPCVLSRPGRKHRRGGGGGARGGDSADGRGGDSGSPPLLSMSASLALQSVALSVSSRGQSGSSSPQPSHYLPAPNGRSLSWQYERYRTCDPAAHLVPLTTLFNSARFGRAQNSSSLPTLGLRPSPACSPAMPSLSPTSQKHSFLAYLGLAQRVQTV</sequence>
<dbReference type="PANTHER" id="PTHR24403:SF62">
    <property type="entry name" value="ZINC FINGER PROTEIN 827"/>
    <property type="match status" value="1"/>
</dbReference>
<keyword evidence="2" id="KW-0677">Repeat</keyword>
<feature type="compositionally biased region" description="Low complexity" evidence="6">
    <location>
        <begin position="152"/>
        <end position="166"/>
    </location>
</feature>
<keyword evidence="4" id="KW-0862">Zinc</keyword>
<feature type="domain" description="C2H2-type" evidence="7">
    <location>
        <begin position="1073"/>
        <end position="1100"/>
    </location>
</feature>
<comment type="caution">
    <text evidence="8">The sequence shown here is derived from an EMBL/GenBank/DDBJ whole genome shotgun (WGS) entry which is preliminary data.</text>
</comment>
<evidence type="ECO:0000259" key="7">
    <source>
        <dbReference type="PROSITE" id="PS50157"/>
    </source>
</evidence>
<evidence type="ECO:0000313" key="8">
    <source>
        <dbReference type="EMBL" id="KAI1887433.1"/>
    </source>
</evidence>
<keyword evidence="3 5" id="KW-0863">Zinc-finger</keyword>
<feature type="compositionally biased region" description="Low complexity" evidence="6">
    <location>
        <begin position="941"/>
        <end position="952"/>
    </location>
</feature>
<feature type="domain" description="C2H2-type" evidence="7">
    <location>
        <begin position="769"/>
        <end position="796"/>
    </location>
</feature>
<dbReference type="GO" id="GO:0008270">
    <property type="term" value="F:zinc ion binding"/>
    <property type="evidence" value="ECO:0007669"/>
    <property type="project" value="UniProtKB-KW"/>
</dbReference>
<feature type="compositionally biased region" description="Low complexity" evidence="6">
    <location>
        <begin position="911"/>
        <end position="929"/>
    </location>
</feature>
<proteinExistence type="predicted"/>
<organism evidence="8 9">
    <name type="scientific">Albula goreensis</name>
    <dbReference type="NCBI Taxonomy" id="1534307"/>
    <lineage>
        <taxon>Eukaryota</taxon>
        <taxon>Metazoa</taxon>
        <taxon>Chordata</taxon>
        <taxon>Craniata</taxon>
        <taxon>Vertebrata</taxon>
        <taxon>Euteleostomi</taxon>
        <taxon>Actinopterygii</taxon>
        <taxon>Neopterygii</taxon>
        <taxon>Teleostei</taxon>
        <taxon>Albuliformes</taxon>
        <taxon>Albulidae</taxon>
        <taxon>Albula</taxon>
    </lineage>
</organism>
<feature type="region of interest" description="Disordered" evidence="6">
    <location>
        <begin position="573"/>
        <end position="598"/>
    </location>
</feature>
<dbReference type="EMBL" id="JAERUA010000018">
    <property type="protein sequence ID" value="KAI1887433.1"/>
    <property type="molecule type" value="Genomic_DNA"/>
</dbReference>
<evidence type="ECO:0000256" key="1">
    <source>
        <dbReference type="ARBA" id="ARBA00022723"/>
    </source>
</evidence>
<evidence type="ECO:0000256" key="5">
    <source>
        <dbReference type="PROSITE-ProRule" id="PRU00042"/>
    </source>
</evidence>
<name>A0A8T3CQR1_9TELE</name>
<dbReference type="PROSITE" id="PS50157">
    <property type="entry name" value="ZINC_FINGER_C2H2_2"/>
    <property type="match status" value="6"/>
</dbReference>
<evidence type="ECO:0000256" key="4">
    <source>
        <dbReference type="ARBA" id="ARBA00022833"/>
    </source>
</evidence>
<dbReference type="Pfam" id="PF00096">
    <property type="entry name" value="zf-C2H2"/>
    <property type="match status" value="3"/>
</dbReference>
<dbReference type="GO" id="GO:0045944">
    <property type="term" value="P:positive regulation of transcription by RNA polymerase II"/>
    <property type="evidence" value="ECO:0007669"/>
    <property type="project" value="TreeGrafter"/>
</dbReference>
<feature type="compositionally biased region" description="Low complexity" evidence="6">
    <location>
        <begin position="731"/>
        <end position="741"/>
    </location>
</feature>
<feature type="compositionally biased region" description="Basic and acidic residues" evidence="6">
    <location>
        <begin position="1"/>
        <end position="10"/>
    </location>
</feature>
<protein>
    <recommendedName>
        <fullName evidence="7">C2H2-type domain-containing protein</fullName>
    </recommendedName>
</protein>
<dbReference type="InterPro" id="IPR050688">
    <property type="entry name" value="Zinc_finger/UBP_domain"/>
</dbReference>
<feature type="region of interest" description="Disordered" evidence="6">
    <location>
        <begin position="725"/>
        <end position="761"/>
    </location>
</feature>
<feature type="region of interest" description="Disordered" evidence="6">
    <location>
        <begin position="901"/>
        <end position="956"/>
    </location>
</feature>